<dbReference type="SUPFAM" id="SSF51735">
    <property type="entry name" value="NAD(P)-binding Rossmann-fold domains"/>
    <property type="match status" value="1"/>
</dbReference>
<comment type="caution">
    <text evidence="2">The sequence shown here is derived from an EMBL/GenBank/DDBJ whole genome shotgun (WGS) entry which is preliminary data.</text>
</comment>
<dbReference type="Gene3D" id="3.30.470.20">
    <property type="entry name" value="ATP-grasp fold, B domain"/>
    <property type="match status" value="1"/>
</dbReference>
<name>K6VVC0_9ACTN</name>
<sequence>MTALTSRHAPTPPTVPLDRLFRPSSVAVVGASANPGKLGSAMLTAVSGTTPSVYGINPREDGAPFHPTLGAAVDVHGAPIDLAVLCIPAEATPAALTEAAGLGAGSALICSGGFAETGEPGAALQAQLAEISARTGIRVLGPNTSGFFRPDGVIASFVPTVPEIRPGSVAVVAASGGMNHALSFLLSERGVGIGLGVGLGNSVDVSIVDVLRYAGDDPTISAIALHIENVDDGRALLAAVREVSTRKPVVAIVVGRSDVSAFAESHTGSLATSWRTSRALLAEAGAVIVDNDFELVDALTVLSQTRLAPGPDPAIGVVTAQAGPGLMILDELQTRKVAIPRLADETIRNLSKVLPPLTFQENPVDTGRPGPTFARVLSMTAADPQIDAVAVYSLAEPGAIDLGDAVRQSRVTETCPVVLGIGGPAGVVEGPVRNAESVGAPTLLSPTSLAVGVDALVRDARQRFYAADAPVAIPATTAGAVTDGLDEAAAKDLLDDLGIATPQRRVCRDREAAHRALTELTKPIAVKILDATVLHKTDVGGVHLGVSTPGGLDAALDALDAIGAPAYLLETMAPPGVELILGARRDPAFGPILVAGLGGTAAEAIGDISIRSSRLTVAGGARMLDDLDCAPLLNGWRGGPTLDRAAFARVATTLIGFLEAHPEVEDIEINPLRLTTSGLIALDAVIVPTSTSKGKQS</sequence>
<reference evidence="2 3" key="1">
    <citation type="submission" date="2012-08" db="EMBL/GenBank/DDBJ databases">
        <title>Whole genome shotgun sequence of Gordonia rhizosphera NBRC 16068.</title>
        <authorList>
            <person name="Takarada H."/>
            <person name="Isaki S."/>
            <person name="Hosoyama A."/>
            <person name="Tsuchikane K."/>
            <person name="Katsumata H."/>
            <person name="Baba S."/>
            <person name="Ohji S."/>
            <person name="Yamazaki S."/>
            <person name="Fujita N."/>
        </authorList>
    </citation>
    <scope>NUCLEOTIDE SEQUENCE [LARGE SCALE GENOMIC DNA]</scope>
    <source>
        <strain evidence="2 3">NBRC 16068</strain>
    </source>
</reference>
<dbReference type="InterPro" id="IPR032875">
    <property type="entry name" value="Succ_CoA_lig_flav_dom"/>
</dbReference>
<dbReference type="EMBL" id="BAHC01000118">
    <property type="protein sequence ID" value="GAB90805.1"/>
    <property type="molecule type" value="Genomic_DNA"/>
</dbReference>
<dbReference type="InterPro" id="IPR016102">
    <property type="entry name" value="Succinyl-CoA_synth-like"/>
</dbReference>
<dbReference type="AlphaFoldDB" id="K6VVC0"/>
<evidence type="ECO:0000259" key="1">
    <source>
        <dbReference type="SMART" id="SM00881"/>
    </source>
</evidence>
<dbReference type="SMART" id="SM00881">
    <property type="entry name" value="CoA_binding"/>
    <property type="match status" value="1"/>
</dbReference>
<dbReference type="SUPFAM" id="SSF56059">
    <property type="entry name" value="Glutathione synthetase ATP-binding domain-like"/>
    <property type="match status" value="1"/>
</dbReference>
<organism evidence="2 3">
    <name type="scientific">Gordonia rhizosphera NBRC 16068</name>
    <dbReference type="NCBI Taxonomy" id="1108045"/>
    <lineage>
        <taxon>Bacteria</taxon>
        <taxon>Bacillati</taxon>
        <taxon>Actinomycetota</taxon>
        <taxon>Actinomycetes</taxon>
        <taxon>Mycobacteriales</taxon>
        <taxon>Gordoniaceae</taxon>
        <taxon>Gordonia</taxon>
    </lineage>
</organism>
<dbReference type="Gene3D" id="3.30.1490.20">
    <property type="entry name" value="ATP-grasp fold, A domain"/>
    <property type="match status" value="1"/>
</dbReference>
<proteinExistence type="predicted"/>
<dbReference type="OrthoDB" id="190266at2"/>
<dbReference type="InterPro" id="IPR013815">
    <property type="entry name" value="ATP_grasp_subdomain_1"/>
</dbReference>
<dbReference type="Proteomes" id="UP000008363">
    <property type="component" value="Unassembled WGS sequence"/>
</dbReference>
<dbReference type="Gene3D" id="3.40.50.261">
    <property type="entry name" value="Succinyl-CoA synthetase domains"/>
    <property type="match status" value="2"/>
</dbReference>
<dbReference type="Pfam" id="PF13380">
    <property type="entry name" value="CoA_binding_2"/>
    <property type="match status" value="1"/>
</dbReference>
<feature type="domain" description="CoA-binding" evidence="1">
    <location>
        <begin position="20"/>
        <end position="114"/>
    </location>
</feature>
<dbReference type="Pfam" id="PF13549">
    <property type="entry name" value="ATP-grasp_5"/>
    <property type="match status" value="1"/>
</dbReference>
<dbReference type="Gene3D" id="3.40.50.720">
    <property type="entry name" value="NAD(P)-binding Rossmann-like Domain"/>
    <property type="match status" value="1"/>
</dbReference>
<keyword evidence="3" id="KW-1185">Reference proteome</keyword>
<dbReference type="Pfam" id="PF13607">
    <property type="entry name" value="Succ_CoA_lig"/>
    <property type="match status" value="1"/>
</dbReference>
<dbReference type="InterPro" id="IPR003781">
    <property type="entry name" value="CoA-bd"/>
</dbReference>
<dbReference type="eggNOG" id="COG0045">
    <property type="taxonomic scope" value="Bacteria"/>
</dbReference>
<dbReference type="SUPFAM" id="SSF52210">
    <property type="entry name" value="Succinyl-CoA synthetase domains"/>
    <property type="match status" value="2"/>
</dbReference>
<dbReference type="GO" id="GO:0005524">
    <property type="term" value="F:ATP binding"/>
    <property type="evidence" value="ECO:0007669"/>
    <property type="project" value="InterPro"/>
</dbReference>
<evidence type="ECO:0000313" key="2">
    <source>
        <dbReference type="EMBL" id="GAB90805.1"/>
    </source>
</evidence>
<dbReference type="STRING" id="1108045.GORHZ_118_00210"/>
<dbReference type="eggNOG" id="COG1042">
    <property type="taxonomic scope" value="Bacteria"/>
</dbReference>
<dbReference type="InterPro" id="IPR036291">
    <property type="entry name" value="NAD(P)-bd_dom_sf"/>
</dbReference>
<dbReference type="PANTHER" id="PTHR42793">
    <property type="entry name" value="COA BINDING DOMAIN CONTAINING PROTEIN"/>
    <property type="match status" value="1"/>
</dbReference>
<protein>
    <submittedName>
        <fullName evidence="2">Putative acetyl-CoA synthetase</fullName>
    </submittedName>
</protein>
<evidence type="ECO:0000313" key="3">
    <source>
        <dbReference type="Proteomes" id="UP000008363"/>
    </source>
</evidence>
<accession>K6VVC0</accession>
<dbReference type="RefSeq" id="WP_006333883.1">
    <property type="nucleotide sequence ID" value="NZ_BAHC01000118.1"/>
</dbReference>
<gene>
    <name evidence="2" type="ORF">GORHZ_118_00210</name>
</gene>
<dbReference type="PANTHER" id="PTHR42793:SF1">
    <property type="entry name" value="PEPTIDYL-LYSINE N-ACETYLTRANSFERASE PATZ"/>
    <property type="match status" value="1"/>
</dbReference>